<dbReference type="Proteomes" id="UP000070138">
    <property type="component" value="Unassembled WGS sequence"/>
</dbReference>
<name>A0A137RG45_9FLAO</name>
<gene>
    <name evidence="1" type="ORF">LS48_10155</name>
</gene>
<sequence>MSKTVYFPSYTKVSETPVTIFEKLHPEVFDPPFFNDAVSMFRAKDSLRKELDLTAETISQNRGLLPLKGFVFHTSHCGSTLLANMFRAAKKTRVVSETEAINGLLLSAVFYNLEEKILLKSLKTIVESYLQPLGEAEQVVFKLTSWNVFFIELFQKAYPEVPWIFIDRKTEEVVASLLKSGRGFVEWFFHPTNLLQNYCLGEEKQFELLENYLFAMVEAHKNTAKKFRLGNNLFLEYPSFPNKFESEILPHFNLNYSEKELENAEEARKYDAKSIYKTPYSNLGS</sequence>
<dbReference type="OrthoDB" id="5380394at2"/>
<dbReference type="InterPro" id="IPR027417">
    <property type="entry name" value="P-loop_NTPase"/>
</dbReference>
<keyword evidence="2" id="KW-1185">Reference proteome</keyword>
<dbReference type="PATRIC" id="fig|1548749.3.peg.2136"/>
<proteinExistence type="predicted"/>
<evidence type="ECO:0000313" key="2">
    <source>
        <dbReference type="Proteomes" id="UP000070138"/>
    </source>
</evidence>
<organism evidence="1 2">
    <name type="scientific">Aequorivita aquimaris</name>
    <dbReference type="NCBI Taxonomy" id="1548749"/>
    <lineage>
        <taxon>Bacteria</taxon>
        <taxon>Pseudomonadati</taxon>
        <taxon>Bacteroidota</taxon>
        <taxon>Flavobacteriia</taxon>
        <taxon>Flavobacteriales</taxon>
        <taxon>Flavobacteriaceae</taxon>
        <taxon>Aequorivita</taxon>
    </lineage>
</organism>
<accession>A0A137RG45</accession>
<dbReference type="RefSeq" id="WP_062622436.1">
    <property type="nucleotide sequence ID" value="NZ_JRWG01000006.1"/>
</dbReference>
<evidence type="ECO:0008006" key="3">
    <source>
        <dbReference type="Google" id="ProtNLM"/>
    </source>
</evidence>
<dbReference type="Gene3D" id="3.40.50.300">
    <property type="entry name" value="P-loop containing nucleotide triphosphate hydrolases"/>
    <property type="match status" value="1"/>
</dbReference>
<dbReference type="STRING" id="1548749.LS48_10155"/>
<comment type="caution">
    <text evidence="1">The sequence shown here is derived from an EMBL/GenBank/DDBJ whole genome shotgun (WGS) entry which is preliminary data.</text>
</comment>
<evidence type="ECO:0000313" key="1">
    <source>
        <dbReference type="EMBL" id="KXN98454.1"/>
    </source>
</evidence>
<protein>
    <recommendedName>
        <fullName evidence="3">Sulfotransferase family protein</fullName>
    </recommendedName>
</protein>
<reference evidence="2" key="1">
    <citation type="submission" date="2014-10" db="EMBL/GenBank/DDBJ databases">
        <title>Genome sequencing of Vitellibacter sp. D-24.</title>
        <authorList>
            <person name="Thevarajoo S."/>
            <person name="Selvaratnam C."/>
            <person name="Goh K.M."/>
            <person name="Chong C.S."/>
        </authorList>
    </citation>
    <scope>NUCLEOTIDE SEQUENCE [LARGE SCALE GENOMIC DNA]</scope>
    <source>
        <strain evidence="2">D-24</strain>
    </source>
</reference>
<dbReference type="SUPFAM" id="SSF52540">
    <property type="entry name" value="P-loop containing nucleoside triphosphate hydrolases"/>
    <property type="match status" value="1"/>
</dbReference>
<dbReference type="EMBL" id="JRWG01000006">
    <property type="protein sequence ID" value="KXN98454.1"/>
    <property type="molecule type" value="Genomic_DNA"/>
</dbReference>
<dbReference type="AlphaFoldDB" id="A0A137RG45"/>
<reference evidence="1 2" key="2">
    <citation type="journal article" date="2016" name="Int. J. Syst. Evol. Microbiol.">
        <title>Vitellibacter aquimaris sp. nov., a marine bacterium isolated from seawater.</title>
        <authorList>
            <person name="Thevarajoo S."/>
            <person name="Selvaratnam C."/>
            <person name="Goh K.M."/>
            <person name="Hong K.W."/>
            <person name="Chan X.Y."/>
            <person name="Chan K.G."/>
            <person name="Chong C.S."/>
        </authorList>
    </citation>
    <scope>NUCLEOTIDE SEQUENCE [LARGE SCALE GENOMIC DNA]</scope>
    <source>
        <strain evidence="1 2">D-24</strain>
    </source>
</reference>